<feature type="transmembrane region" description="Helical" evidence="6">
    <location>
        <begin position="87"/>
        <end position="106"/>
    </location>
</feature>
<feature type="transmembrane region" description="Helical" evidence="6">
    <location>
        <begin position="18"/>
        <end position="36"/>
    </location>
</feature>
<dbReference type="Pfam" id="PF04930">
    <property type="entry name" value="FUN14"/>
    <property type="match status" value="1"/>
</dbReference>
<dbReference type="Proteomes" id="UP000606463">
    <property type="component" value="Unassembled WGS sequence"/>
</dbReference>
<organism evidence="7 8">
    <name type="scientific">Aquifex aeolicus</name>
    <dbReference type="NCBI Taxonomy" id="63363"/>
    <lineage>
        <taxon>Bacteria</taxon>
        <taxon>Pseudomonadati</taxon>
        <taxon>Aquificota</taxon>
        <taxon>Aquificia</taxon>
        <taxon>Aquificales</taxon>
        <taxon>Aquificaceae</taxon>
        <taxon>Aquifex</taxon>
    </lineage>
</organism>
<dbReference type="AlphaFoldDB" id="A0A9D0YPR4"/>
<dbReference type="InterPro" id="IPR007014">
    <property type="entry name" value="FUN14"/>
</dbReference>
<proteinExistence type="inferred from homology"/>
<comment type="subcellular location">
    <subcellularLocation>
        <location evidence="1">Membrane</location>
    </subcellularLocation>
</comment>
<reference evidence="7" key="1">
    <citation type="journal article" date="2020" name="ISME J.">
        <title>Gammaproteobacteria mediating utilization of methyl-, sulfur- and petroleum organic compounds in deep ocean hydrothermal plumes.</title>
        <authorList>
            <person name="Zhou Z."/>
            <person name="Liu Y."/>
            <person name="Pan J."/>
            <person name="Cron B.R."/>
            <person name="Toner B.M."/>
            <person name="Anantharaman K."/>
            <person name="Breier J.A."/>
            <person name="Dick G.J."/>
            <person name="Li M."/>
        </authorList>
    </citation>
    <scope>NUCLEOTIDE SEQUENCE</scope>
    <source>
        <strain evidence="7">SZUA-1501</strain>
    </source>
</reference>
<sequence>MENISSGFEKVQEVLKDYGFDIGYGFFIGWVIGYTIKKFFKLFAFILGVYLLSLIWLEHNGFITIHWDLLGKWIEQGQQNFQEWLKGLFNTLPFSASFAAGFAVGFKMG</sequence>
<evidence type="ECO:0008006" key="9">
    <source>
        <dbReference type="Google" id="ProtNLM"/>
    </source>
</evidence>
<evidence type="ECO:0000256" key="3">
    <source>
        <dbReference type="ARBA" id="ARBA00022692"/>
    </source>
</evidence>
<comment type="similarity">
    <text evidence="2">Belongs to the FUN14 family.</text>
</comment>
<accession>A0A9D0YPR4</accession>
<evidence type="ECO:0000256" key="6">
    <source>
        <dbReference type="SAM" id="Phobius"/>
    </source>
</evidence>
<evidence type="ECO:0000256" key="1">
    <source>
        <dbReference type="ARBA" id="ARBA00004370"/>
    </source>
</evidence>
<dbReference type="GO" id="GO:0016020">
    <property type="term" value="C:membrane"/>
    <property type="evidence" value="ECO:0007669"/>
    <property type="project" value="UniProtKB-SubCell"/>
</dbReference>
<name>A0A9D0YPR4_AQUAO</name>
<keyword evidence="4 6" id="KW-1133">Transmembrane helix</keyword>
<evidence type="ECO:0000256" key="4">
    <source>
        <dbReference type="ARBA" id="ARBA00022989"/>
    </source>
</evidence>
<dbReference type="PANTHER" id="PTHR21346:SF10">
    <property type="entry name" value="TRANSMEMBRANE PROTEIN"/>
    <property type="match status" value="1"/>
</dbReference>
<keyword evidence="5 6" id="KW-0472">Membrane</keyword>
<keyword evidence="3 6" id="KW-0812">Transmembrane</keyword>
<dbReference type="EMBL" id="DQVE01000036">
    <property type="protein sequence ID" value="HIP98399.1"/>
    <property type="molecule type" value="Genomic_DNA"/>
</dbReference>
<evidence type="ECO:0000256" key="5">
    <source>
        <dbReference type="ARBA" id="ARBA00023136"/>
    </source>
</evidence>
<dbReference type="PANTHER" id="PTHR21346">
    <property type="entry name" value="FUN14 DOMAIN CONTAINING"/>
    <property type="match status" value="1"/>
</dbReference>
<evidence type="ECO:0000313" key="7">
    <source>
        <dbReference type="EMBL" id="HIP98399.1"/>
    </source>
</evidence>
<feature type="transmembrane region" description="Helical" evidence="6">
    <location>
        <begin position="43"/>
        <end position="67"/>
    </location>
</feature>
<evidence type="ECO:0000256" key="2">
    <source>
        <dbReference type="ARBA" id="ARBA00009160"/>
    </source>
</evidence>
<evidence type="ECO:0000313" key="8">
    <source>
        <dbReference type="Proteomes" id="UP000606463"/>
    </source>
</evidence>
<gene>
    <name evidence="7" type="ORF">EYH37_03405</name>
</gene>
<protein>
    <recommendedName>
        <fullName evidence="9">FUN14 family protein</fullName>
    </recommendedName>
</protein>
<comment type="caution">
    <text evidence="7">The sequence shown here is derived from an EMBL/GenBank/DDBJ whole genome shotgun (WGS) entry which is preliminary data.</text>
</comment>